<accession>A0AAN9AQN4</accession>
<dbReference type="InterPro" id="IPR052613">
    <property type="entry name" value="LicD_transferase"/>
</dbReference>
<reference evidence="3 4" key="1">
    <citation type="submission" date="2024-02" db="EMBL/GenBank/DDBJ databases">
        <title>Chromosome-scale genome assembly of the rough periwinkle Littorina saxatilis.</title>
        <authorList>
            <person name="De Jode A."/>
            <person name="Faria R."/>
            <person name="Formenti G."/>
            <person name="Sims Y."/>
            <person name="Smith T.P."/>
            <person name="Tracey A."/>
            <person name="Wood J.M.D."/>
            <person name="Zagrodzka Z.B."/>
            <person name="Johannesson K."/>
            <person name="Butlin R.K."/>
            <person name="Leder E.H."/>
        </authorList>
    </citation>
    <scope>NUCLEOTIDE SEQUENCE [LARGE SCALE GENOMIC DNA]</scope>
    <source>
        <strain evidence="3">Snail1</strain>
        <tissue evidence="3">Muscle</tissue>
    </source>
</reference>
<feature type="transmembrane region" description="Helical" evidence="1">
    <location>
        <begin position="30"/>
        <end position="52"/>
    </location>
</feature>
<name>A0AAN9AQN4_9CAEN</name>
<dbReference type="Proteomes" id="UP001374579">
    <property type="component" value="Unassembled WGS sequence"/>
</dbReference>
<dbReference type="PANTHER" id="PTHR13627">
    <property type="entry name" value="FUKUTIN RELATED PROTEIN"/>
    <property type="match status" value="1"/>
</dbReference>
<dbReference type="EMBL" id="JBAMIC010000022">
    <property type="protein sequence ID" value="KAK7091395.1"/>
    <property type="molecule type" value="Genomic_DNA"/>
</dbReference>
<keyword evidence="1" id="KW-0812">Transmembrane</keyword>
<organism evidence="3 4">
    <name type="scientific">Littorina saxatilis</name>
    <dbReference type="NCBI Taxonomy" id="31220"/>
    <lineage>
        <taxon>Eukaryota</taxon>
        <taxon>Metazoa</taxon>
        <taxon>Spiralia</taxon>
        <taxon>Lophotrochozoa</taxon>
        <taxon>Mollusca</taxon>
        <taxon>Gastropoda</taxon>
        <taxon>Caenogastropoda</taxon>
        <taxon>Littorinimorpha</taxon>
        <taxon>Littorinoidea</taxon>
        <taxon>Littorinidae</taxon>
        <taxon>Littorina</taxon>
    </lineage>
</organism>
<keyword evidence="1" id="KW-1133">Transmembrane helix</keyword>
<protein>
    <recommendedName>
        <fullName evidence="2">LicD/FKTN/FKRP nucleotidyltransferase domain-containing protein</fullName>
    </recommendedName>
</protein>
<evidence type="ECO:0000259" key="2">
    <source>
        <dbReference type="Pfam" id="PF04991"/>
    </source>
</evidence>
<dbReference type="InterPro" id="IPR007074">
    <property type="entry name" value="LicD/FKTN/FKRP_NTP_transf"/>
</dbReference>
<dbReference type="AlphaFoldDB" id="A0AAN9AQN4"/>
<evidence type="ECO:0000313" key="4">
    <source>
        <dbReference type="Proteomes" id="UP001374579"/>
    </source>
</evidence>
<comment type="caution">
    <text evidence="3">The sequence shown here is derived from an EMBL/GenBank/DDBJ whole genome shotgun (WGS) entry which is preliminary data.</text>
</comment>
<sequence>MAGFTHKADQHHLSEKPSYKKCRFSPSCRLLLVLSCFSAVCYVLFAHEYLIAVRQHVLPAHCQACKNNIKQNVRLNSTVRLLSSVLPHDSHCQISFNATEAGLQAFKPVMSGVERCVLLDTVRAVCQALTRANVSYFIYSGTLVGSWRHHGLVPWDDDVDIAFGASYKDDVERALKSLQPDFNLVRRSGSSWKVFNPAGTQKVPHFSWSWPFVDLSPMEQNNTHMWDSVVEYFPEYVYPMEWLFPTVLRPFHGLMLPAPRETKKVLDATFNLKQCMIHHYNHRLERGRAKSEMKSVECSSLRTVYPFVQHVPLAAGGCNESLVLGGTVLHWIALRDSRC</sequence>
<evidence type="ECO:0000313" key="3">
    <source>
        <dbReference type="EMBL" id="KAK7091395.1"/>
    </source>
</evidence>
<dbReference type="PANTHER" id="PTHR13627:SF31">
    <property type="entry name" value="RIBITOL 5-PHOSPHATE TRANSFERASE FKRP"/>
    <property type="match status" value="1"/>
</dbReference>
<evidence type="ECO:0000256" key="1">
    <source>
        <dbReference type="SAM" id="Phobius"/>
    </source>
</evidence>
<keyword evidence="4" id="KW-1185">Reference proteome</keyword>
<proteinExistence type="predicted"/>
<gene>
    <name evidence="3" type="ORF">V1264_009080</name>
</gene>
<dbReference type="Pfam" id="PF04991">
    <property type="entry name" value="LicD"/>
    <property type="match status" value="1"/>
</dbReference>
<feature type="domain" description="LicD/FKTN/FKRP nucleotidyltransferase" evidence="2">
    <location>
        <begin position="132"/>
        <end position="162"/>
    </location>
</feature>
<dbReference type="GO" id="GO:0009100">
    <property type="term" value="P:glycoprotein metabolic process"/>
    <property type="evidence" value="ECO:0007669"/>
    <property type="project" value="UniProtKB-ARBA"/>
</dbReference>
<keyword evidence="1" id="KW-0472">Membrane</keyword>